<dbReference type="OrthoDB" id="1489567at2"/>
<sequence>MKTTLDDYKLSPAELPGIVGWIAFLETFGSGMPVISDATREFFVKIISVSDNFSRMTNPSYRWMIKSMFTSLNSITNNQQISLASQYMDFCNRNDISLAPNDSEYESVSIGMPFTFTSYWVTFLDGYGYRWGRRDDPGLYQVTEYHKELNIPHVDEDRYNAISALVSSWKPTPSNEFIVAQTTTGSQANKTPAAAAKKLIDDWATKNNMPAKVIIDFEANQRLKMNDLLKSTAAFNGDVYFFILHLLIGLCTGTAADKGLALSIVKEITSSVEYENEIFINQLIYLSLMYLGDPKGAYKYNNGQRQAALRDLLGVMKTTDDASIAIKASINTNLDILNADPSYPMQDMYNPDKGFNIRFTDTLAALEDGRKAIAAKLPK</sequence>
<dbReference type="EMBL" id="SJSL01000002">
    <property type="protein sequence ID" value="TCD01187.1"/>
    <property type="molecule type" value="Genomic_DNA"/>
</dbReference>
<gene>
    <name evidence="1" type="ORF">EZ437_10515</name>
</gene>
<keyword evidence="2" id="KW-1185">Reference proteome</keyword>
<proteinExistence type="predicted"/>
<dbReference type="AlphaFoldDB" id="A0A4V2MLA4"/>
<protein>
    <submittedName>
        <fullName evidence="1">Uncharacterized protein</fullName>
    </submittedName>
</protein>
<dbReference type="Proteomes" id="UP000293347">
    <property type="component" value="Unassembled WGS sequence"/>
</dbReference>
<organism evidence="1 2">
    <name type="scientific">Pedobacter psychroterrae</name>
    <dbReference type="NCBI Taxonomy" id="2530453"/>
    <lineage>
        <taxon>Bacteria</taxon>
        <taxon>Pseudomonadati</taxon>
        <taxon>Bacteroidota</taxon>
        <taxon>Sphingobacteriia</taxon>
        <taxon>Sphingobacteriales</taxon>
        <taxon>Sphingobacteriaceae</taxon>
        <taxon>Pedobacter</taxon>
    </lineage>
</organism>
<name>A0A4V2MLA4_9SPHI</name>
<evidence type="ECO:0000313" key="1">
    <source>
        <dbReference type="EMBL" id="TCD01187.1"/>
    </source>
</evidence>
<comment type="caution">
    <text evidence="1">The sequence shown here is derived from an EMBL/GenBank/DDBJ whole genome shotgun (WGS) entry which is preliminary data.</text>
</comment>
<dbReference type="RefSeq" id="WP_131595879.1">
    <property type="nucleotide sequence ID" value="NZ_SJSL01000002.1"/>
</dbReference>
<reference evidence="1 2" key="1">
    <citation type="submission" date="2019-02" db="EMBL/GenBank/DDBJ databases">
        <title>Pedobacter sp. RP-1-14 sp. nov., isolated from Arctic soil.</title>
        <authorList>
            <person name="Dahal R.H."/>
        </authorList>
    </citation>
    <scope>NUCLEOTIDE SEQUENCE [LARGE SCALE GENOMIC DNA]</scope>
    <source>
        <strain evidence="1 2">RP-1-14</strain>
    </source>
</reference>
<evidence type="ECO:0000313" key="2">
    <source>
        <dbReference type="Proteomes" id="UP000293347"/>
    </source>
</evidence>
<accession>A0A4V2MLA4</accession>